<name>A0A395H5J9_9EURO</name>
<evidence type="ECO:0000313" key="1">
    <source>
        <dbReference type="EMBL" id="RAL02956.1"/>
    </source>
</evidence>
<sequence length="73" mass="8244">MRAAWPGCHWPAVRSSQPTSLGLEVPCGWHSVVADHPTGDPTMLKMMMLLLLLPMTRSLRMPARRLTPNFLNY</sequence>
<dbReference type="EMBL" id="KZ824429">
    <property type="protein sequence ID" value="RAL02956.1"/>
    <property type="molecule type" value="Genomic_DNA"/>
</dbReference>
<protein>
    <submittedName>
        <fullName evidence="1">Uncharacterized protein</fullName>
    </submittedName>
</protein>
<dbReference type="AlphaFoldDB" id="A0A395H5J9"/>
<evidence type="ECO:0000313" key="2">
    <source>
        <dbReference type="Proteomes" id="UP000249402"/>
    </source>
</evidence>
<dbReference type="GeneID" id="37219276"/>
<reference evidence="1 2" key="1">
    <citation type="submission" date="2018-02" db="EMBL/GenBank/DDBJ databases">
        <title>The genomes of Aspergillus section Nigri reveals drivers in fungal speciation.</title>
        <authorList>
            <consortium name="DOE Joint Genome Institute"/>
            <person name="Vesth T.C."/>
            <person name="Nybo J."/>
            <person name="Theobald S."/>
            <person name="Brandl J."/>
            <person name="Frisvad J.C."/>
            <person name="Nielsen K.F."/>
            <person name="Lyhne E.K."/>
            <person name="Kogle M.E."/>
            <person name="Kuo A."/>
            <person name="Riley R."/>
            <person name="Clum A."/>
            <person name="Nolan M."/>
            <person name="Lipzen A."/>
            <person name="Salamov A."/>
            <person name="Henrissat B."/>
            <person name="Wiebenga A."/>
            <person name="De vries R.P."/>
            <person name="Grigoriev I.V."/>
            <person name="Mortensen U.H."/>
            <person name="Andersen M.R."/>
            <person name="Baker S.E."/>
        </authorList>
    </citation>
    <scope>NUCLEOTIDE SEQUENCE [LARGE SCALE GENOMIC DNA]</scope>
    <source>
        <strain evidence="1 2">CBS 121593</strain>
    </source>
</reference>
<proteinExistence type="predicted"/>
<keyword evidence="2" id="KW-1185">Reference proteome</keyword>
<gene>
    <name evidence="1" type="ORF">BO80DRAFT_22266</name>
</gene>
<organism evidence="1 2">
    <name type="scientific">Aspergillus ibericus CBS 121593</name>
    <dbReference type="NCBI Taxonomy" id="1448316"/>
    <lineage>
        <taxon>Eukaryota</taxon>
        <taxon>Fungi</taxon>
        <taxon>Dikarya</taxon>
        <taxon>Ascomycota</taxon>
        <taxon>Pezizomycotina</taxon>
        <taxon>Eurotiomycetes</taxon>
        <taxon>Eurotiomycetidae</taxon>
        <taxon>Eurotiales</taxon>
        <taxon>Aspergillaceae</taxon>
        <taxon>Aspergillus</taxon>
        <taxon>Aspergillus subgen. Circumdati</taxon>
    </lineage>
</organism>
<accession>A0A395H5J9</accession>
<dbReference type="Proteomes" id="UP000249402">
    <property type="component" value="Unassembled WGS sequence"/>
</dbReference>
<dbReference type="RefSeq" id="XP_025577283.1">
    <property type="nucleotide sequence ID" value="XM_025714411.1"/>
</dbReference>
<dbReference type="VEuPathDB" id="FungiDB:BO80DRAFT_22266"/>